<dbReference type="PANTHER" id="PTHR46177">
    <property type="entry name" value="INTEGRASE CATALYTIC DOMAIN-CONTAINING PROTEIN"/>
    <property type="match status" value="1"/>
</dbReference>
<dbReference type="AlphaFoldDB" id="A0A8S3U9R9"/>
<evidence type="ECO:0000313" key="4">
    <source>
        <dbReference type="Proteomes" id="UP000683360"/>
    </source>
</evidence>
<proteinExistence type="predicted"/>
<protein>
    <recommendedName>
        <fullName evidence="2">Integrase core domain-containing protein</fullName>
    </recommendedName>
</protein>
<organism evidence="3 4">
    <name type="scientific">Mytilus edulis</name>
    <name type="common">Blue mussel</name>
    <dbReference type="NCBI Taxonomy" id="6550"/>
    <lineage>
        <taxon>Eukaryota</taxon>
        <taxon>Metazoa</taxon>
        <taxon>Spiralia</taxon>
        <taxon>Lophotrochozoa</taxon>
        <taxon>Mollusca</taxon>
        <taxon>Bivalvia</taxon>
        <taxon>Autobranchia</taxon>
        <taxon>Pteriomorphia</taxon>
        <taxon>Mytilida</taxon>
        <taxon>Mytiloidea</taxon>
        <taxon>Mytilidae</taxon>
        <taxon>Mytilinae</taxon>
        <taxon>Mytilus</taxon>
    </lineage>
</organism>
<feature type="chain" id="PRO_5035772641" description="Integrase core domain-containing protein" evidence="1">
    <location>
        <begin position="20"/>
        <end position="383"/>
    </location>
</feature>
<dbReference type="EMBL" id="CAJPWZ010002680">
    <property type="protein sequence ID" value="CAG2242610.1"/>
    <property type="molecule type" value="Genomic_DNA"/>
</dbReference>
<evidence type="ECO:0000256" key="1">
    <source>
        <dbReference type="SAM" id="SignalP"/>
    </source>
</evidence>
<feature type="domain" description="Integrase core" evidence="2">
    <location>
        <begin position="147"/>
        <end position="263"/>
    </location>
</feature>
<reference evidence="3" key="1">
    <citation type="submission" date="2021-03" db="EMBL/GenBank/DDBJ databases">
        <authorList>
            <person name="Bekaert M."/>
        </authorList>
    </citation>
    <scope>NUCLEOTIDE SEQUENCE</scope>
</reference>
<dbReference type="Proteomes" id="UP000683360">
    <property type="component" value="Unassembled WGS sequence"/>
</dbReference>
<gene>
    <name evidence="3" type="ORF">MEDL_54769</name>
</gene>
<dbReference type="InterPro" id="IPR058913">
    <property type="entry name" value="Integrase_dom_put"/>
</dbReference>
<name>A0A8S3U9R9_MYTED</name>
<comment type="caution">
    <text evidence="3">The sequence shown here is derived from an EMBL/GenBank/DDBJ whole genome shotgun (WGS) entry which is preliminary data.</text>
</comment>
<evidence type="ECO:0000313" key="3">
    <source>
        <dbReference type="EMBL" id="CAG2242610.1"/>
    </source>
</evidence>
<feature type="signal peptide" evidence="1">
    <location>
        <begin position="1"/>
        <end position="19"/>
    </location>
</feature>
<keyword evidence="1" id="KW-0732">Signal</keyword>
<evidence type="ECO:0000259" key="2">
    <source>
        <dbReference type="Pfam" id="PF24764"/>
    </source>
</evidence>
<dbReference type="PANTHER" id="PTHR46177:SF1">
    <property type="entry name" value="INTEGRASE CATALYTIC DOMAIN-CONTAINING PROTEIN"/>
    <property type="match status" value="1"/>
</dbReference>
<sequence length="383" mass="44610">MSFIYSILMALIFLPDGIAFPFPGEDGTKEDLVRYYFSRLYTTKEICGFLMLYHGIIVSFSTIERIKRRLRLRRRQNQAPILLVCQKIYELRANGFTNVGYKSMWRLLNSNYNITVSQENVRNCLGFIDTNGVSLRRRHRLQRRSYYNSGPNYLIHIDGYDKIKPYGIAIHGAIDGYSRRILWLKAGCSNNNPRYIAKFYIDFVKELRRVPRAIRADAGTENVLVKDLHIALRFDHGDEISGLNSFLTGRSTGNQRIERLWKSFGIFNTQLNQFMENWNDHRIRRQRQEVIVPSGIPNVLYFQPEIYDSSDFSFPILCNDQTLSELENEHTSDLPVRGCSEDFMHLIGYLSGEEPMQALIPQTLDEAFQNFCTLIYICNGCRI</sequence>
<keyword evidence="4" id="KW-1185">Reference proteome</keyword>
<accession>A0A8S3U9R9</accession>
<dbReference type="OrthoDB" id="6095294at2759"/>
<dbReference type="Pfam" id="PF24764">
    <property type="entry name" value="rva_4"/>
    <property type="match status" value="1"/>
</dbReference>